<dbReference type="AlphaFoldDB" id="A0A809E0K9"/>
<proteinExistence type="predicted"/>
<sequence>MSAPTLSSITTHRFFPLSRADMSRLLRYAAAVVPIFAALAAPSAQAADDAPIQVSYAQVLTEYTKDAAAAGEKYDGRRLVFKGEVYPLSNNSLNTLAVTEGLKVGASFQEDQRAALQSAFPDGQLAAYKPSKTIAIDCLNRQFVGLTLALADCRVAQH</sequence>
<name>A0A809E0K9_RALSL</name>
<dbReference type="EMBL" id="CP026093">
    <property type="protein sequence ID" value="AYB58514.1"/>
    <property type="molecule type" value="Genomic_DNA"/>
</dbReference>
<evidence type="ECO:0000313" key="2">
    <source>
        <dbReference type="EMBL" id="AYB58514.1"/>
    </source>
</evidence>
<keyword evidence="1" id="KW-0732">Signal</keyword>
<keyword evidence="2" id="KW-0614">Plasmid</keyword>
<feature type="signal peptide" evidence="1">
    <location>
        <begin position="1"/>
        <end position="46"/>
    </location>
</feature>
<organism evidence="2">
    <name type="scientific">Ralstonia solanacearum</name>
    <name type="common">Pseudomonas solanacearum</name>
    <dbReference type="NCBI Taxonomy" id="305"/>
    <lineage>
        <taxon>Bacteria</taxon>
        <taxon>Pseudomonadati</taxon>
        <taxon>Pseudomonadota</taxon>
        <taxon>Betaproteobacteria</taxon>
        <taxon>Burkholderiales</taxon>
        <taxon>Burkholderiaceae</taxon>
        <taxon>Ralstonia</taxon>
        <taxon>Ralstonia solanacearum species complex</taxon>
    </lineage>
</organism>
<geneLocation type="plasmid" evidence="2">
    <name>unnamed</name>
</geneLocation>
<accession>A0A809E0K9</accession>
<reference evidence="2" key="1">
    <citation type="submission" date="2018-01" db="EMBL/GenBank/DDBJ databases">
        <title>Complete Genome Sequence of three strains from Ralstonia solanacearum ecotype Moko sequevar IIA-53 from Brazil.</title>
        <authorList>
            <person name="Silva J.R."/>
            <person name="Albuquerque G.M.R."/>
            <person name="Pais A.K.L."/>
            <person name="Silva A.M.F."/>
            <person name="Boiteux M.E.N.F."/>
            <person name="Souza E.B."/>
            <person name="Mariano R.L.R."/>
        </authorList>
    </citation>
    <scope>NUCLEOTIDE SEQUENCE [LARGE SCALE GENOMIC DNA]</scope>
    <source>
        <strain evidence="2">SFC</strain>
        <plasmid evidence="2">unnamed</plasmid>
    </source>
</reference>
<feature type="chain" id="PRO_5032292332" evidence="1">
    <location>
        <begin position="47"/>
        <end position="158"/>
    </location>
</feature>
<evidence type="ECO:0000256" key="1">
    <source>
        <dbReference type="SAM" id="SignalP"/>
    </source>
</evidence>
<gene>
    <name evidence="2" type="ORF">C2L97_21455</name>
</gene>
<protein>
    <submittedName>
        <fullName evidence="2">Uncharacterized protein</fullName>
    </submittedName>
</protein>